<gene>
    <name evidence="1" type="ORF">ABS361_09720</name>
</gene>
<dbReference type="KEGG" id="mflg:ABS361_09720"/>
<organism evidence="1">
    <name type="scientific">Methyloraptor flagellatus</name>
    <dbReference type="NCBI Taxonomy" id="3162530"/>
    <lineage>
        <taxon>Bacteria</taxon>
        <taxon>Pseudomonadati</taxon>
        <taxon>Pseudomonadota</taxon>
        <taxon>Alphaproteobacteria</taxon>
        <taxon>Hyphomicrobiales</taxon>
        <taxon>Ancalomicrobiaceae</taxon>
        <taxon>Methyloraptor</taxon>
    </lineage>
</organism>
<dbReference type="SUPFAM" id="SSF52833">
    <property type="entry name" value="Thioredoxin-like"/>
    <property type="match status" value="1"/>
</dbReference>
<dbReference type="RefSeq" id="WP_407051556.1">
    <property type="nucleotide sequence ID" value="NZ_CP158568.1"/>
</dbReference>
<name>A0AAU7XFD7_9HYPH</name>
<dbReference type="AlphaFoldDB" id="A0AAU7XFD7"/>
<dbReference type="InterPro" id="IPR006311">
    <property type="entry name" value="TAT_signal"/>
</dbReference>
<accession>A0AAU7XFD7</accession>
<sequence length="136" mass="15047">MDRREFLTGMVATGLGLGTLGAMSEAEAKGNVLVIYVGAKNCPWCPSFENQKWKPFLQSQLARQVTTREVKTLSFNWSDNAEEWPADLRWVIQAAGVKPGTPKVVVMRGDKKIFFGKAGGKHWEEKVLPAIQKALG</sequence>
<dbReference type="Gene3D" id="3.40.30.10">
    <property type="entry name" value="Glutaredoxin"/>
    <property type="match status" value="1"/>
</dbReference>
<dbReference type="PROSITE" id="PS51318">
    <property type="entry name" value="TAT"/>
    <property type="match status" value="1"/>
</dbReference>
<evidence type="ECO:0000313" key="1">
    <source>
        <dbReference type="EMBL" id="XBY46461.1"/>
    </source>
</evidence>
<dbReference type="InterPro" id="IPR036249">
    <property type="entry name" value="Thioredoxin-like_sf"/>
</dbReference>
<dbReference type="EMBL" id="CP158568">
    <property type="protein sequence ID" value="XBY46461.1"/>
    <property type="molecule type" value="Genomic_DNA"/>
</dbReference>
<proteinExistence type="predicted"/>
<protein>
    <recommendedName>
        <fullName evidence="2">Thioredoxin</fullName>
    </recommendedName>
</protein>
<evidence type="ECO:0008006" key="2">
    <source>
        <dbReference type="Google" id="ProtNLM"/>
    </source>
</evidence>
<reference evidence="1" key="1">
    <citation type="submission" date="2024-06" db="EMBL/GenBank/DDBJ databases">
        <title>Methylostella associata gen. nov., sp. nov., a novel Ancalomicrobiaceae-affiliated facultatively methylotrophic bacteria that feed on methanotrophs of the genus Methylococcus.</title>
        <authorList>
            <person name="Saltykova V."/>
            <person name="Danilova O.V."/>
            <person name="Oshkin I.Y."/>
            <person name="Belova S.E."/>
            <person name="Pimenov N.V."/>
            <person name="Dedysh S.N."/>
        </authorList>
    </citation>
    <scope>NUCLEOTIDE SEQUENCE</scope>
    <source>
        <strain evidence="1">S20</strain>
    </source>
</reference>